<dbReference type="InterPro" id="IPR006016">
    <property type="entry name" value="UspA"/>
</dbReference>
<reference evidence="3" key="1">
    <citation type="submission" date="2022-05" db="EMBL/GenBank/DDBJ databases">
        <title>Comparative Genomics of Spacecraft Associated Microbes.</title>
        <authorList>
            <person name="Tran M.T."/>
            <person name="Wright A."/>
            <person name="Seuylemezian A."/>
            <person name="Eisen J."/>
            <person name="Coil D."/>
        </authorList>
    </citation>
    <scope>NUCLEOTIDE SEQUENCE</scope>
    <source>
        <strain evidence="3">214.1.1</strain>
    </source>
</reference>
<dbReference type="AlphaFoldDB" id="A0A9X2DSG4"/>
<dbReference type="PANTHER" id="PTHR46268">
    <property type="entry name" value="STRESS RESPONSE PROTEIN NHAX"/>
    <property type="match status" value="1"/>
</dbReference>
<name>A0A9X2DSG4_9BACI</name>
<dbReference type="Gene3D" id="3.40.50.620">
    <property type="entry name" value="HUPs"/>
    <property type="match status" value="1"/>
</dbReference>
<keyword evidence="4" id="KW-1185">Reference proteome</keyword>
<protein>
    <submittedName>
        <fullName evidence="3">Universal stress protein</fullName>
    </submittedName>
</protein>
<dbReference type="Proteomes" id="UP001139179">
    <property type="component" value="Unassembled WGS sequence"/>
</dbReference>
<evidence type="ECO:0000259" key="2">
    <source>
        <dbReference type="Pfam" id="PF00582"/>
    </source>
</evidence>
<evidence type="ECO:0000256" key="1">
    <source>
        <dbReference type="ARBA" id="ARBA00008791"/>
    </source>
</evidence>
<feature type="domain" description="UspA" evidence="2">
    <location>
        <begin position="1"/>
        <end position="141"/>
    </location>
</feature>
<dbReference type="PANTHER" id="PTHR46268:SF6">
    <property type="entry name" value="UNIVERSAL STRESS PROTEIN UP12"/>
    <property type="match status" value="1"/>
</dbReference>
<accession>A0A9X2DSG4</accession>
<evidence type="ECO:0000313" key="4">
    <source>
        <dbReference type="Proteomes" id="UP001139179"/>
    </source>
</evidence>
<dbReference type="RefSeq" id="WP_251224089.1">
    <property type="nucleotide sequence ID" value="NZ_JAMBOL010000014.1"/>
</dbReference>
<gene>
    <name evidence="3" type="ORF">M3202_14785</name>
</gene>
<sequence>MYNHILVAVDGSQQSEQALAKAIQVAEFHKSSLVIAHIIDLRNVTGAVGFHDSWFVRIENDAKEMLARYKELAEAKGLTKVETVLKSGNPRFLIAEELPKTYHIDLLVTAATGRNRVERLLIGSVAEASVRQAPCDVMIVKNAASE</sequence>
<dbReference type="CDD" id="cd00293">
    <property type="entry name" value="USP-like"/>
    <property type="match status" value="1"/>
</dbReference>
<dbReference type="InterPro" id="IPR014729">
    <property type="entry name" value="Rossmann-like_a/b/a_fold"/>
</dbReference>
<dbReference type="InterPro" id="IPR006015">
    <property type="entry name" value="Universal_stress_UspA"/>
</dbReference>
<comment type="similarity">
    <text evidence="1">Belongs to the universal stress protein A family.</text>
</comment>
<comment type="caution">
    <text evidence="3">The sequence shown here is derived from an EMBL/GenBank/DDBJ whole genome shotgun (WGS) entry which is preliminary data.</text>
</comment>
<dbReference type="PRINTS" id="PR01438">
    <property type="entry name" value="UNVRSLSTRESS"/>
</dbReference>
<dbReference type="SUPFAM" id="SSF52402">
    <property type="entry name" value="Adenine nucleotide alpha hydrolases-like"/>
    <property type="match status" value="1"/>
</dbReference>
<dbReference type="EMBL" id="JAMBOL010000014">
    <property type="protein sequence ID" value="MCM3715335.1"/>
    <property type="molecule type" value="Genomic_DNA"/>
</dbReference>
<organism evidence="3 4">
    <name type="scientific">Halalkalibacter oceani</name>
    <dbReference type="NCBI Taxonomy" id="1653776"/>
    <lineage>
        <taxon>Bacteria</taxon>
        <taxon>Bacillati</taxon>
        <taxon>Bacillota</taxon>
        <taxon>Bacilli</taxon>
        <taxon>Bacillales</taxon>
        <taxon>Bacillaceae</taxon>
        <taxon>Halalkalibacter</taxon>
    </lineage>
</organism>
<dbReference type="Pfam" id="PF00582">
    <property type="entry name" value="Usp"/>
    <property type="match status" value="1"/>
</dbReference>
<evidence type="ECO:0000313" key="3">
    <source>
        <dbReference type="EMBL" id="MCM3715335.1"/>
    </source>
</evidence>
<proteinExistence type="inferred from homology"/>